<proteinExistence type="predicted"/>
<reference evidence="2 3" key="2">
    <citation type="submission" date="2018-03" db="EMBL/GenBank/DDBJ databases">
        <title>The ancient ancestry and fast evolution of plastids.</title>
        <authorList>
            <person name="Moore K.R."/>
            <person name="Magnabosco C."/>
            <person name="Momper L."/>
            <person name="Gold D.A."/>
            <person name="Bosak T."/>
            <person name="Fournier G.P."/>
        </authorList>
    </citation>
    <scope>NUCLEOTIDE SEQUENCE [LARGE SCALE GENOMIC DNA]</scope>
    <source>
        <strain evidence="2 3">ULC007</strain>
    </source>
</reference>
<accession>A0A2T1D2V9</accession>
<dbReference type="Pfam" id="PF13614">
    <property type="entry name" value="AAA_31"/>
    <property type="match status" value="1"/>
</dbReference>
<keyword evidence="3" id="KW-1185">Reference proteome</keyword>
<dbReference type="SUPFAM" id="SSF52540">
    <property type="entry name" value="P-loop containing nucleoside triphosphate hydrolases"/>
    <property type="match status" value="1"/>
</dbReference>
<gene>
    <name evidence="2" type="ORF">C7B65_25985</name>
</gene>
<dbReference type="Gene3D" id="3.40.50.300">
    <property type="entry name" value="P-loop containing nucleotide triphosphate hydrolases"/>
    <property type="match status" value="1"/>
</dbReference>
<organism evidence="2 3">
    <name type="scientific">Phormidesmis priestleyi ULC007</name>
    <dbReference type="NCBI Taxonomy" id="1920490"/>
    <lineage>
        <taxon>Bacteria</taxon>
        <taxon>Bacillati</taxon>
        <taxon>Cyanobacteriota</taxon>
        <taxon>Cyanophyceae</taxon>
        <taxon>Leptolyngbyales</taxon>
        <taxon>Leptolyngbyaceae</taxon>
        <taxon>Phormidesmis</taxon>
    </lineage>
</organism>
<dbReference type="PANTHER" id="PTHR13696">
    <property type="entry name" value="P-LOOP CONTAINING NUCLEOSIDE TRIPHOSPHATE HYDROLASE"/>
    <property type="match status" value="1"/>
</dbReference>
<evidence type="ECO:0000259" key="1">
    <source>
        <dbReference type="Pfam" id="PF13614"/>
    </source>
</evidence>
<dbReference type="InterPro" id="IPR050678">
    <property type="entry name" value="DNA_Partitioning_ATPase"/>
</dbReference>
<comment type="caution">
    <text evidence="2">The sequence shown here is derived from an EMBL/GenBank/DDBJ whole genome shotgun (WGS) entry which is preliminary data.</text>
</comment>
<feature type="domain" description="AAA" evidence="1">
    <location>
        <begin position="6"/>
        <end position="159"/>
    </location>
</feature>
<dbReference type="RefSeq" id="WP_073075267.1">
    <property type="nucleotide sequence ID" value="NZ_MPPI01000071.1"/>
</dbReference>
<dbReference type="InterPro" id="IPR027417">
    <property type="entry name" value="P-loop_NTPase"/>
</dbReference>
<protein>
    <submittedName>
        <fullName evidence="2">ParA family protein</fullName>
    </submittedName>
</protein>
<evidence type="ECO:0000313" key="2">
    <source>
        <dbReference type="EMBL" id="PSB14734.1"/>
    </source>
</evidence>
<evidence type="ECO:0000313" key="3">
    <source>
        <dbReference type="Proteomes" id="UP000238634"/>
    </source>
</evidence>
<sequence>MTQHRVAVAARKGGVGKTTIACGVASVLAKQGKQVLVVDLDPQSNAAYALGVDPTAPGTAELLTGNQPNPLEAASGLYVLPGGPNLTNQTIQSLHPEDLADLVKVMPYDAVILDCPPGNESLERLGLVAAQTTLVVTNAHPFAIMGANRVMGILESYRNRERRGPKQWALVLSQVDERRALDKELPAQLVQRYSDIKHFTVHQDTNLSQAGAQQIPLMNYAPRSRSATELTAIAQWVMEIATD</sequence>
<dbReference type="STRING" id="1920490.GCA_001895925_03380"/>
<name>A0A2T1D2V9_9CYAN</name>
<dbReference type="Proteomes" id="UP000238634">
    <property type="component" value="Unassembled WGS sequence"/>
</dbReference>
<reference evidence="2 3" key="1">
    <citation type="submission" date="2018-02" db="EMBL/GenBank/DDBJ databases">
        <authorList>
            <person name="Cohen D.B."/>
            <person name="Kent A.D."/>
        </authorList>
    </citation>
    <scope>NUCLEOTIDE SEQUENCE [LARGE SCALE GENOMIC DNA]</scope>
    <source>
        <strain evidence="2 3">ULC007</strain>
    </source>
</reference>
<dbReference type="AlphaFoldDB" id="A0A2T1D2V9"/>
<dbReference type="EMBL" id="PVWG01000079">
    <property type="protein sequence ID" value="PSB14734.1"/>
    <property type="molecule type" value="Genomic_DNA"/>
</dbReference>
<dbReference type="CDD" id="cd02042">
    <property type="entry name" value="ParAB_family"/>
    <property type="match status" value="1"/>
</dbReference>
<dbReference type="PANTHER" id="PTHR13696:SF52">
    <property type="entry name" value="PARA FAMILY PROTEIN CT_582"/>
    <property type="match status" value="1"/>
</dbReference>
<dbReference type="InterPro" id="IPR025669">
    <property type="entry name" value="AAA_dom"/>
</dbReference>
<dbReference type="OrthoDB" id="479754at2"/>